<keyword evidence="1" id="KW-0472">Membrane</keyword>
<sequence length="199" mass="19621">MTTAPLAHADTLVLDYLAALWAASDDLLPESRDDLMRTVTGYIAMRQDLAEDPALILGRLGPPEQLAAAVRRGGMPTHLRLPALAPVPAVPAAPARTPGGGAEHAAIALLLAGAFVLPVVSPAAGLLIATGSGRWTPAQKGAAWILTTGGATGALLLALALAGLGGGAGIFLLVAYLGAAAGSVVAGLALLAALRAPAG</sequence>
<reference evidence="2" key="1">
    <citation type="submission" date="2020-11" db="EMBL/GenBank/DDBJ databases">
        <title>Isolation and identification of active actinomycetes.</title>
        <authorList>
            <person name="Sun X."/>
        </authorList>
    </citation>
    <scope>NUCLEOTIDE SEQUENCE</scope>
    <source>
        <strain evidence="2">NEAU-A11</strain>
    </source>
</reference>
<keyword evidence="1" id="KW-0812">Transmembrane</keyword>
<evidence type="ECO:0000313" key="2">
    <source>
        <dbReference type="EMBL" id="MBG0561227.1"/>
    </source>
</evidence>
<proteinExistence type="predicted"/>
<dbReference type="AlphaFoldDB" id="A0A931C4H0"/>
<evidence type="ECO:0000256" key="1">
    <source>
        <dbReference type="SAM" id="Phobius"/>
    </source>
</evidence>
<keyword evidence="3" id="KW-1185">Reference proteome</keyword>
<dbReference type="Pfam" id="PF22564">
    <property type="entry name" value="HAAS"/>
    <property type="match status" value="1"/>
</dbReference>
<organism evidence="2 3">
    <name type="scientific">Actinoplanes aureus</name>
    <dbReference type="NCBI Taxonomy" id="2792083"/>
    <lineage>
        <taxon>Bacteria</taxon>
        <taxon>Bacillati</taxon>
        <taxon>Actinomycetota</taxon>
        <taxon>Actinomycetes</taxon>
        <taxon>Micromonosporales</taxon>
        <taxon>Micromonosporaceae</taxon>
        <taxon>Actinoplanes</taxon>
    </lineage>
</organism>
<evidence type="ECO:0000313" key="3">
    <source>
        <dbReference type="Proteomes" id="UP000598146"/>
    </source>
</evidence>
<dbReference type="EMBL" id="JADQTO010000003">
    <property type="protein sequence ID" value="MBG0561227.1"/>
    <property type="molecule type" value="Genomic_DNA"/>
</dbReference>
<name>A0A931C4H0_9ACTN</name>
<feature type="transmembrane region" description="Helical" evidence="1">
    <location>
        <begin position="105"/>
        <end position="129"/>
    </location>
</feature>
<protein>
    <submittedName>
        <fullName evidence="2">Uncharacterized protein</fullName>
    </submittedName>
</protein>
<comment type="caution">
    <text evidence="2">The sequence shown here is derived from an EMBL/GenBank/DDBJ whole genome shotgun (WGS) entry which is preliminary data.</text>
</comment>
<accession>A0A931C4H0</accession>
<gene>
    <name evidence="2" type="ORF">I4J89_07100</name>
</gene>
<feature type="transmembrane region" description="Helical" evidence="1">
    <location>
        <begin position="170"/>
        <end position="194"/>
    </location>
</feature>
<dbReference type="RefSeq" id="WP_196413031.1">
    <property type="nucleotide sequence ID" value="NZ_JADQTO010000003.1"/>
</dbReference>
<feature type="transmembrane region" description="Helical" evidence="1">
    <location>
        <begin position="141"/>
        <end position="164"/>
    </location>
</feature>
<dbReference type="Proteomes" id="UP000598146">
    <property type="component" value="Unassembled WGS sequence"/>
</dbReference>
<keyword evidence="1" id="KW-1133">Transmembrane helix</keyword>